<name>A0A060SMM5_PYCCI</name>
<proteinExistence type="predicted"/>
<comment type="caution">
    <text evidence="3">The sequence shown here is derived from an EMBL/GenBank/DDBJ whole genome shotgun (WGS) entry which is preliminary data.</text>
</comment>
<feature type="region of interest" description="Disordered" evidence="1">
    <location>
        <begin position="113"/>
        <end position="208"/>
    </location>
</feature>
<gene>
    <name evidence="3" type="ORF">BN946_scf184743.g5</name>
</gene>
<dbReference type="GO" id="GO:0003723">
    <property type="term" value="F:RNA binding"/>
    <property type="evidence" value="ECO:0007669"/>
    <property type="project" value="InterPro"/>
</dbReference>
<evidence type="ECO:0000313" key="4">
    <source>
        <dbReference type="Proteomes" id="UP000029665"/>
    </source>
</evidence>
<dbReference type="Proteomes" id="UP000029665">
    <property type="component" value="Unassembled WGS sequence"/>
</dbReference>
<feature type="compositionally biased region" description="Low complexity" evidence="1">
    <location>
        <begin position="143"/>
        <end position="157"/>
    </location>
</feature>
<evidence type="ECO:0000313" key="3">
    <source>
        <dbReference type="EMBL" id="CDO75645.1"/>
    </source>
</evidence>
<feature type="region of interest" description="Disordered" evidence="1">
    <location>
        <begin position="467"/>
        <end position="502"/>
    </location>
</feature>
<keyword evidence="4" id="KW-1185">Reference proteome</keyword>
<reference evidence="3" key="1">
    <citation type="submission" date="2014-01" db="EMBL/GenBank/DDBJ databases">
        <title>The genome of the white-rot fungus Pycnoporus cinnabarinus: a basidiomycete model with a versatile arsenal for lignocellulosic biomass breakdown.</title>
        <authorList>
            <person name="Levasseur A."/>
            <person name="Lomascolo A."/>
            <person name="Ruiz-Duenas F.J."/>
            <person name="Uzan E."/>
            <person name="Piumi F."/>
            <person name="Kues U."/>
            <person name="Ram A.F.J."/>
            <person name="Murat C."/>
            <person name="Haon M."/>
            <person name="Benoit I."/>
            <person name="Arfi Y."/>
            <person name="Chevret D."/>
            <person name="Drula E."/>
            <person name="Kwon M.J."/>
            <person name="Gouret P."/>
            <person name="Lesage-Meessen L."/>
            <person name="Lombard V."/>
            <person name="Mariette J."/>
            <person name="Noirot C."/>
            <person name="Park J."/>
            <person name="Patyshakuliyeva A."/>
            <person name="Wieneger R.A.B."/>
            <person name="Wosten H.A.B."/>
            <person name="Martin F."/>
            <person name="Coutinho P.M."/>
            <person name="de Vries R."/>
            <person name="Martinez A.T."/>
            <person name="Klopp C."/>
            <person name="Pontarotti P."/>
            <person name="Henrissat B."/>
            <person name="Record E."/>
        </authorList>
    </citation>
    <scope>NUCLEOTIDE SEQUENCE [LARGE SCALE GENOMIC DNA]</scope>
    <source>
        <strain evidence="3">BRFM137</strain>
    </source>
</reference>
<dbReference type="OrthoDB" id="2670565at2759"/>
<feature type="region of interest" description="Disordered" evidence="1">
    <location>
        <begin position="363"/>
        <end position="403"/>
    </location>
</feature>
<dbReference type="OMA" id="ATCEGIT"/>
<sequence length="555" mass="61565">MFSQRVGRTVYMTSNSHRTREQLYEIFKPFGEIRGLHISPVSDKSSHSQYFVEFYESGIMQSALSATCEGITLHALSAVPHLVDNFRAAAAPDLPRKPSRDVLHSVRYSPYKADSSVRSKRSTRDRRSLEPPHTLLKPIHPATSTSSERPSVPRSVSTLHNQPSILQDDDKENAASLQRPGKTSVVPLTMGYSEQGPTYPQPTPGDGAPSGELTILPSAFTPFHPLVQNGCVHLSFHGGSLPIVLDNLDDSPEDIITVLRAAACNPLERAKWMIVGAHYRSKGNVVAALAVMSAMVEVMLDAGMEDSDMKPALLLLSSCHLDIAKRLRIQAGSETAESRIHFEEACAGLRRVYGTFVSPPDITSEYTHQPRRSTTAWPGSQPSDAEAICNESSATTPKASANSAKLPDCIPRYSEMKILEREVQCLRDRQASHADSLSRARMAKHKLEDDLNAERRLRRRLERHLDKAEKDVAGAQETERHALEQSRADAETRRRAEEDAERMRQEVVDIRATLEPKVAQYAECEGKFRDFFGKMGIAFLKAARGEFGEVVFGRS</sequence>
<feature type="compositionally biased region" description="Polar residues" evidence="1">
    <location>
        <begin position="364"/>
        <end position="383"/>
    </location>
</feature>
<dbReference type="Pfam" id="PF00076">
    <property type="entry name" value="RRM_1"/>
    <property type="match status" value="1"/>
</dbReference>
<feature type="compositionally biased region" description="Polar residues" evidence="1">
    <location>
        <begin position="390"/>
        <end position="403"/>
    </location>
</feature>
<dbReference type="InterPro" id="IPR000504">
    <property type="entry name" value="RRM_dom"/>
</dbReference>
<dbReference type="AlphaFoldDB" id="A0A060SMM5"/>
<feature type="domain" description="RRM" evidence="2">
    <location>
        <begin position="19"/>
        <end position="66"/>
    </location>
</feature>
<evidence type="ECO:0000259" key="2">
    <source>
        <dbReference type="Pfam" id="PF00076"/>
    </source>
</evidence>
<dbReference type="EMBL" id="CCBP010000282">
    <property type="protein sequence ID" value="CDO75645.1"/>
    <property type="molecule type" value="Genomic_DNA"/>
</dbReference>
<organism evidence="3 4">
    <name type="scientific">Pycnoporus cinnabarinus</name>
    <name type="common">Cinnabar-red polypore</name>
    <name type="synonym">Trametes cinnabarina</name>
    <dbReference type="NCBI Taxonomy" id="5643"/>
    <lineage>
        <taxon>Eukaryota</taxon>
        <taxon>Fungi</taxon>
        <taxon>Dikarya</taxon>
        <taxon>Basidiomycota</taxon>
        <taxon>Agaricomycotina</taxon>
        <taxon>Agaricomycetes</taxon>
        <taxon>Polyporales</taxon>
        <taxon>Polyporaceae</taxon>
        <taxon>Trametes</taxon>
    </lineage>
</organism>
<dbReference type="HOGENOM" id="CLU_477394_0_0_1"/>
<protein>
    <recommendedName>
        <fullName evidence="2">RRM domain-containing protein</fullName>
    </recommendedName>
</protein>
<accession>A0A060SMM5</accession>
<dbReference type="STRING" id="5643.A0A060SMM5"/>
<evidence type="ECO:0000256" key="1">
    <source>
        <dbReference type="SAM" id="MobiDB-lite"/>
    </source>
</evidence>